<evidence type="ECO:0000313" key="1">
    <source>
        <dbReference type="EMBL" id="KAI3771919.1"/>
    </source>
</evidence>
<organism evidence="1 2">
    <name type="scientific">Arctium lappa</name>
    <name type="common">Greater burdock</name>
    <name type="synonym">Lappa major</name>
    <dbReference type="NCBI Taxonomy" id="4217"/>
    <lineage>
        <taxon>Eukaryota</taxon>
        <taxon>Viridiplantae</taxon>
        <taxon>Streptophyta</taxon>
        <taxon>Embryophyta</taxon>
        <taxon>Tracheophyta</taxon>
        <taxon>Spermatophyta</taxon>
        <taxon>Magnoliopsida</taxon>
        <taxon>eudicotyledons</taxon>
        <taxon>Gunneridae</taxon>
        <taxon>Pentapetalae</taxon>
        <taxon>asterids</taxon>
        <taxon>campanulids</taxon>
        <taxon>Asterales</taxon>
        <taxon>Asteraceae</taxon>
        <taxon>Carduoideae</taxon>
        <taxon>Cardueae</taxon>
        <taxon>Arctiinae</taxon>
        <taxon>Arctium</taxon>
    </lineage>
</organism>
<dbReference type="Proteomes" id="UP001055879">
    <property type="component" value="Linkage Group LG01"/>
</dbReference>
<reference evidence="2" key="1">
    <citation type="journal article" date="2022" name="Mol. Ecol. Resour.">
        <title>The genomes of chicory, endive, great burdock and yacon provide insights into Asteraceae palaeo-polyploidization history and plant inulin production.</title>
        <authorList>
            <person name="Fan W."/>
            <person name="Wang S."/>
            <person name="Wang H."/>
            <person name="Wang A."/>
            <person name="Jiang F."/>
            <person name="Liu H."/>
            <person name="Zhao H."/>
            <person name="Xu D."/>
            <person name="Zhang Y."/>
        </authorList>
    </citation>
    <scope>NUCLEOTIDE SEQUENCE [LARGE SCALE GENOMIC DNA]</scope>
    <source>
        <strain evidence="2">cv. Niubang</strain>
    </source>
</reference>
<gene>
    <name evidence="1" type="ORF">L6452_03091</name>
</gene>
<dbReference type="EMBL" id="CM042047">
    <property type="protein sequence ID" value="KAI3771919.1"/>
    <property type="molecule type" value="Genomic_DNA"/>
</dbReference>
<protein>
    <submittedName>
        <fullName evidence="1">Uncharacterized protein</fullName>
    </submittedName>
</protein>
<proteinExistence type="predicted"/>
<evidence type="ECO:0000313" key="2">
    <source>
        <dbReference type="Proteomes" id="UP001055879"/>
    </source>
</evidence>
<comment type="caution">
    <text evidence="1">The sequence shown here is derived from an EMBL/GenBank/DDBJ whole genome shotgun (WGS) entry which is preliminary data.</text>
</comment>
<sequence>MLSRRPYHIPFTEGNNDPSERACKDSDEDDLGEALMTPTTAMPPEQQQKPPAQMEKRIQSVTMRNRRKNGRNRRK</sequence>
<reference evidence="1 2" key="2">
    <citation type="journal article" date="2022" name="Mol. Ecol. Resour.">
        <title>The genomes of chicory, endive, great burdock and yacon provide insights into Asteraceae paleo-polyploidization history and plant inulin production.</title>
        <authorList>
            <person name="Fan W."/>
            <person name="Wang S."/>
            <person name="Wang H."/>
            <person name="Wang A."/>
            <person name="Jiang F."/>
            <person name="Liu H."/>
            <person name="Zhao H."/>
            <person name="Xu D."/>
            <person name="Zhang Y."/>
        </authorList>
    </citation>
    <scope>NUCLEOTIDE SEQUENCE [LARGE SCALE GENOMIC DNA]</scope>
    <source>
        <strain evidence="2">cv. Niubang</strain>
    </source>
</reference>
<keyword evidence="2" id="KW-1185">Reference proteome</keyword>
<accession>A0ACB9FLD7</accession>
<name>A0ACB9FLD7_ARCLA</name>